<proteinExistence type="predicted"/>
<evidence type="ECO:0000256" key="6">
    <source>
        <dbReference type="SAM" id="Phobius"/>
    </source>
</evidence>
<keyword evidence="4 6" id="KW-1133">Transmembrane helix</keyword>
<keyword evidence="3" id="KW-0201">Cytochrome c-type biogenesis</keyword>
<dbReference type="InterPro" id="IPR007816">
    <property type="entry name" value="ResB-like_domain"/>
</dbReference>
<dbReference type="GO" id="GO:0017004">
    <property type="term" value="P:cytochrome complex assembly"/>
    <property type="evidence" value="ECO:0007669"/>
    <property type="project" value="UniProtKB-KW"/>
</dbReference>
<dbReference type="PANTHER" id="PTHR31566:SF0">
    <property type="entry name" value="CYTOCHROME C BIOGENESIS PROTEIN CCS1, CHLOROPLASTIC"/>
    <property type="match status" value="1"/>
</dbReference>
<organism evidence="8 9">
    <name type="scientific">Actinosynnema pretiosum</name>
    <dbReference type="NCBI Taxonomy" id="42197"/>
    <lineage>
        <taxon>Bacteria</taxon>
        <taxon>Bacillati</taxon>
        <taxon>Actinomycetota</taxon>
        <taxon>Actinomycetes</taxon>
        <taxon>Pseudonocardiales</taxon>
        <taxon>Pseudonocardiaceae</taxon>
        <taxon>Actinosynnema</taxon>
    </lineage>
</organism>
<name>A0A290ZES9_9PSEU</name>
<evidence type="ECO:0000256" key="3">
    <source>
        <dbReference type="ARBA" id="ARBA00022748"/>
    </source>
</evidence>
<dbReference type="AlphaFoldDB" id="A0A290ZES9"/>
<dbReference type="InterPro" id="IPR023494">
    <property type="entry name" value="Cyt_c_bgen_Ccs1/CcsB/ResB"/>
</dbReference>
<dbReference type="PANTHER" id="PTHR31566">
    <property type="entry name" value="CYTOCHROME C BIOGENESIS PROTEIN CCS1, CHLOROPLASTIC"/>
    <property type="match status" value="1"/>
</dbReference>
<keyword evidence="2 6" id="KW-0812">Transmembrane</keyword>
<dbReference type="EMBL" id="CP023445">
    <property type="protein sequence ID" value="ATE57550.1"/>
    <property type="molecule type" value="Genomic_DNA"/>
</dbReference>
<evidence type="ECO:0000313" key="8">
    <source>
        <dbReference type="EMBL" id="ATE57550.1"/>
    </source>
</evidence>
<feature type="transmembrane region" description="Helical" evidence="6">
    <location>
        <begin position="466"/>
        <end position="485"/>
    </location>
</feature>
<evidence type="ECO:0000256" key="4">
    <source>
        <dbReference type="ARBA" id="ARBA00022989"/>
    </source>
</evidence>
<accession>A0A290ZES9</accession>
<sequence>MGGLRGLVADRRRQRLRAAPLVRAAIAFLRNTWRGLTSMRTALTLLFLLALGAMPGAMLPQRPLNAQKTADYIAQNGWWAEYLDDLGFFDVYASTWFSAIYVLLFASLVGCLLPRTWEYYGQMRAKPVLTPRNLARLPHHAEGESQATAEDVVAAARQRLRGWRLVEREEADGARSVSAERGFLRETGNLVFHFALLGLLVSFAVGKIVGYEGQVIVQTQGGQFCNSGVYNYDTFRPGLQVDGTDLSQFCVKINDFSASYLENGQAEQFSANVQYQSGEDLVTGTWRDYLLQVNHPLRTAGDRVYLLGHGYTPLFTVTFPNGEVREGAIQWRPVDQVTFASEGATKFDPPGVTDAEQRRKSQLAITGLLAPTAFYHGEILTSSFPEPRDPAVAIDVYRGDLGTDTGRGQSIFSISQEQVESGKLAKVARQNLGVGEELTLDDGTRIRFDGVRDWVSIQISHDPSQVYVLVFSILIILGLMVSLSVKRRRIWVRATPGQDGRTVIEVGGLARTDQAGYGGEFTDLSRDLLGPGPSERRKS</sequence>
<comment type="subcellular location">
    <subcellularLocation>
        <location evidence="1">Membrane</location>
        <topology evidence="1">Multi-pass membrane protein</topology>
    </subcellularLocation>
</comment>
<keyword evidence="5 6" id="KW-0472">Membrane</keyword>
<evidence type="ECO:0000256" key="1">
    <source>
        <dbReference type="ARBA" id="ARBA00004141"/>
    </source>
</evidence>
<keyword evidence="9" id="KW-1185">Reference proteome</keyword>
<evidence type="ECO:0000313" key="9">
    <source>
        <dbReference type="Proteomes" id="UP000218505"/>
    </source>
</evidence>
<feature type="transmembrane region" description="Helical" evidence="6">
    <location>
        <begin position="190"/>
        <end position="210"/>
    </location>
</feature>
<feature type="domain" description="ResB-like" evidence="7">
    <location>
        <begin position="39"/>
        <end position="521"/>
    </location>
</feature>
<reference evidence="8" key="1">
    <citation type="submission" date="2017-09" db="EMBL/GenBank/DDBJ databases">
        <title>Complete Genome Sequence of ansamitocin-producing Bacterium Actinosynnema pretiosum X47.</title>
        <authorList>
            <person name="Cao G."/>
            <person name="Zong G."/>
            <person name="Zhong C."/>
            <person name="Fu J."/>
        </authorList>
    </citation>
    <scope>NUCLEOTIDE SEQUENCE [LARGE SCALE GENOMIC DNA]</scope>
    <source>
        <strain evidence="8">X47</strain>
    </source>
</reference>
<protein>
    <submittedName>
        <fullName evidence="8">Cytochrome C biogenesis protein ResB</fullName>
    </submittedName>
</protein>
<evidence type="ECO:0000256" key="5">
    <source>
        <dbReference type="ARBA" id="ARBA00023136"/>
    </source>
</evidence>
<dbReference type="Proteomes" id="UP000218505">
    <property type="component" value="Chromosome"/>
</dbReference>
<dbReference type="KEGG" id="apre:CNX65_33085"/>
<evidence type="ECO:0000259" key="7">
    <source>
        <dbReference type="Pfam" id="PF05140"/>
    </source>
</evidence>
<gene>
    <name evidence="8" type="ORF">CNX65_33085</name>
</gene>
<evidence type="ECO:0000256" key="2">
    <source>
        <dbReference type="ARBA" id="ARBA00022692"/>
    </source>
</evidence>
<dbReference type="Pfam" id="PF05140">
    <property type="entry name" value="ResB"/>
    <property type="match status" value="1"/>
</dbReference>
<feature type="transmembrane region" description="Helical" evidence="6">
    <location>
        <begin position="90"/>
        <end position="113"/>
    </location>
</feature>
<dbReference type="GO" id="GO:0016020">
    <property type="term" value="C:membrane"/>
    <property type="evidence" value="ECO:0007669"/>
    <property type="project" value="UniProtKB-SubCell"/>
</dbReference>